<reference key="2">
    <citation type="submission" date="2011-05" db="EMBL/GenBank/DDBJ databases">
        <title>The Genome Sequence of Magnaporthe oryzae 70-15.</title>
        <authorList>
            <consortium name="The Broad Institute Genome Sequencing Platform"/>
            <person name="Ma L.-J."/>
            <person name="Dead R."/>
            <person name="Young S.K."/>
            <person name="Zeng Q."/>
            <person name="Gargeya S."/>
            <person name="Fitzgerald M."/>
            <person name="Haas B."/>
            <person name="Abouelleil A."/>
            <person name="Alvarado L."/>
            <person name="Arachchi H.M."/>
            <person name="Berlin A."/>
            <person name="Brown A."/>
            <person name="Chapman S.B."/>
            <person name="Chen Z."/>
            <person name="Dunbar C."/>
            <person name="Freedman E."/>
            <person name="Gearin G."/>
            <person name="Gellesch M."/>
            <person name="Goldberg J."/>
            <person name="Griggs A."/>
            <person name="Gujja S."/>
            <person name="Heiman D."/>
            <person name="Howarth C."/>
            <person name="Larson L."/>
            <person name="Lui A."/>
            <person name="MacDonald P.J.P."/>
            <person name="Mehta T."/>
            <person name="Montmayeur A."/>
            <person name="Murphy C."/>
            <person name="Neiman D."/>
            <person name="Pearson M."/>
            <person name="Priest M."/>
            <person name="Roberts A."/>
            <person name="Saif S."/>
            <person name="Shea T."/>
            <person name="Shenoy N."/>
            <person name="Sisk P."/>
            <person name="Stolte C."/>
            <person name="Sykes S."/>
            <person name="Yandava C."/>
            <person name="Wortman J."/>
            <person name="Nusbaum C."/>
            <person name="Birren B."/>
        </authorList>
    </citation>
    <scope>NUCLEOTIDE SEQUENCE</scope>
    <source>
        <strain>70-15</strain>
    </source>
</reference>
<dbReference type="GeneID" id="12984098"/>
<keyword evidence="2" id="KW-1185">Reference proteome</keyword>
<dbReference type="RefSeq" id="XP_003718478.1">
    <property type="nucleotide sequence ID" value="XM_003718430.1"/>
</dbReference>
<reference evidence="1 2" key="1">
    <citation type="journal article" date="2005" name="Nature">
        <title>The genome sequence of the rice blast fungus Magnaporthe grisea.</title>
        <authorList>
            <person name="Dean R.A."/>
            <person name="Talbot N.J."/>
            <person name="Ebbole D.J."/>
            <person name="Farman M.L."/>
            <person name="Mitchell T.K."/>
            <person name="Orbach M.J."/>
            <person name="Thon M."/>
            <person name="Kulkarni R."/>
            <person name="Xu J.R."/>
            <person name="Pan H."/>
            <person name="Read N.D."/>
            <person name="Lee Y.H."/>
            <person name="Carbone I."/>
            <person name="Brown D."/>
            <person name="Oh Y.Y."/>
            <person name="Donofrio N."/>
            <person name="Jeong J.S."/>
            <person name="Soanes D.M."/>
            <person name="Djonovic S."/>
            <person name="Kolomiets E."/>
            <person name="Rehmeyer C."/>
            <person name="Li W."/>
            <person name="Harding M."/>
            <person name="Kim S."/>
            <person name="Lebrun M.H."/>
            <person name="Bohnert H."/>
            <person name="Coughlan S."/>
            <person name="Butler J."/>
            <person name="Calvo S."/>
            <person name="Ma L.J."/>
            <person name="Nicol R."/>
            <person name="Purcell S."/>
            <person name="Nusbaum C."/>
            <person name="Galagan J.E."/>
            <person name="Birren B.W."/>
        </authorList>
    </citation>
    <scope>NUCLEOTIDE SEQUENCE [LARGE SCALE GENOMIC DNA]</scope>
    <source>
        <strain evidence="2">70-15 / ATCC MYA-4617 / FGSC 8958</strain>
    </source>
</reference>
<dbReference type="VEuPathDB" id="FungiDB:MGG_17424"/>
<accession>G4NBD7</accession>
<dbReference type="HOGENOM" id="CLU_2831667_0_0_1"/>
<evidence type="ECO:0000313" key="1">
    <source>
        <dbReference type="EMBL" id="EHA48894.1"/>
    </source>
</evidence>
<name>G4NBD7_PYRO7</name>
<dbReference type="KEGG" id="mgr:MGG_17424"/>
<proteinExistence type="predicted"/>
<dbReference type="InParanoid" id="G4NBD7"/>
<evidence type="ECO:0000313" key="2">
    <source>
        <dbReference type="Proteomes" id="UP000009058"/>
    </source>
</evidence>
<dbReference type="EMBL" id="CM001235">
    <property type="protein sequence ID" value="EHA48894.1"/>
    <property type="molecule type" value="Genomic_DNA"/>
</dbReference>
<dbReference type="Proteomes" id="UP000009058">
    <property type="component" value="Chromosome 5"/>
</dbReference>
<protein>
    <submittedName>
        <fullName evidence="1">Uncharacterized protein</fullName>
    </submittedName>
</protein>
<organism evidence="1 2">
    <name type="scientific">Pyricularia oryzae (strain 70-15 / ATCC MYA-4617 / FGSC 8958)</name>
    <name type="common">Rice blast fungus</name>
    <name type="synonym">Magnaporthe oryzae</name>
    <dbReference type="NCBI Taxonomy" id="242507"/>
    <lineage>
        <taxon>Eukaryota</taxon>
        <taxon>Fungi</taxon>
        <taxon>Dikarya</taxon>
        <taxon>Ascomycota</taxon>
        <taxon>Pezizomycotina</taxon>
        <taxon>Sordariomycetes</taxon>
        <taxon>Sordariomycetidae</taxon>
        <taxon>Magnaporthales</taxon>
        <taxon>Pyriculariaceae</taxon>
        <taxon>Pyricularia</taxon>
    </lineage>
</organism>
<sequence>MPMYQPKLDWPDAKFLNLSSALCKVAVRLQRPYESGPRARPVTLIPTKKITGKDIDLDTLKVVSYP</sequence>
<dbReference type="AlphaFoldDB" id="G4NBD7"/>
<gene>
    <name evidence="1" type="ORF">MGG_17424</name>
</gene>